<dbReference type="STRING" id="648996.Theam_1525"/>
<dbReference type="NCBIfam" id="NF004905">
    <property type="entry name" value="PRK06265.1-5"/>
    <property type="match status" value="1"/>
</dbReference>
<keyword evidence="3" id="KW-1003">Cell membrane</keyword>
<dbReference type="GO" id="GO:0005886">
    <property type="term" value="C:plasma membrane"/>
    <property type="evidence" value="ECO:0007669"/>
    <property type="project" value="UniProtKB-SubCell"/>
</dbReference>
<evidence type="ECO:0000256" key="3">
    <source>
        <dbReference type="ARBA" id="ARBA00022475"/>
    </source>
</evidence>
<feature type="transmembrane region" description="Helical" evidence="7">
    <location>
        <begin position="64"/>
        <end position="87"/>
    </location>
</feature>
<feature type="transmembrane region" description="Helical" evidence="7">
    <location>
        <begin position="38"/>
        <end position="58"/>
    </location>
</feature>
<dbReference type="RefSeq" id="WP_013538272.1">
    <property type="nucleotide sequence ID" value="NC_014926.1"/>
</dbReference>
<organism evidence="8 9">
    <name type="scientific">Thermovibrio ammonificans (strain DSM 15698 / JCM 12110 / HB-1)</name>
    <dbReference type="NCBI Taxonomy" id="648996"/>
    <lineage>
        <taxon>Bacteria</taxon>
        <taxon>Pseudomonadati</taxon>
        <taxon>Aquificota</taxon>
        <taxon>Aquificia</taxon>
        <taxon>Desulfurobacteriales</taxon>
        <taxon>Desulfurobacteriaceae</taxon>
        <taxon>Thermovibrio</taxon>
    </lineage>
</organism>
<dbReference type="OrthoDB" id="9809846at2"/>
<protein>
    <submittedName>
        <fullName evidence="8">Cobalamin (Vitamin B12) biosynthesis CbiM protein</fullName>
    </submittedName>
</protein>
<evidence type="ECO:0000256" key="4">
    <source>
        <dbReference type="ARBA" id="ARBA00022692"/>
    </source>
</evidence>
<evidence type="ECO:0000256" key="1">
    <source>
        <dbReference type="ARBA" id="ARBA00004651"/>
    </source>
</evidence>
<dbReference type="InterPro" id="IPR002751">
    <property type="entry name" value="CbiM/NikMN"/>
</dbReference>
<feature type="transmembrane region" description="Helical" evidence="7">
    <location>
        <begin position="6"/>
        <end position="26"/>
    </location>
</feature>
<keyword evidence="9" id="KW-1185">Reference proteome</keyword>
<dbReference type="Pfam" id="PF01891">
    <property type="entry name" value="CbiM"/>
    <property type="match status" value="1"/>
</dbReference>
<dbReference type="GO" id="GO:0000041">
    <property type="term" value="P:transition metal ion transport"/>
    <property type="evidence" value="ECO:0007669"/>
    <property type="project" value="InterPro"/>
</dbReference>
<gene>
    <name evidence="8" type="ordered locus">Theam_1525</name>
</gene>
<dbReference type="HOGENOM" id="CLU_052508_1_0_0"/>
<evidence type="ECO:0000256" key="5">
    <source>
        <dbReference type="ARBA" id="ARBA00022989"/>
    </source>
</evidence>
<comment type="subcellular location">
    <subcellularLocation>
        <location evidence="1">Cell membrane</location>
        <topology evidence="1">Multi-pass membrane protein</topology>
    </subcellularLocation>
</comment>
<keyword evidence="5 7" id="KW-1133">Transmembrane helix</keyword>
<proteinExistence type="predicted"/>
<dbReference type="Gene3D" id="1.10.1760.20">
    <property type="match status" value="1"/>
</dbReference>
<dbReference type="EMBL" id="CP002444">
    <property type="protein sequence ID" value="ADU97486.1"/>
    <property type="molecule type" value="Genomic_DNA"/>
</dbReference>
<sequence>MHISEGVLPGWMLVTGWVLTAGGLALGLREINERKLPLVALLSATFFVASLVHLPIGVTSVHLLLNGLAGALLGWAVFPALFVALLFQAILFQFGGITVLGVNTFNMAFAGVVAYYLTRPFFRNPTKWKLVAAGVVAAFAGVFVAAFFLSVELYLAGSSFRSTAYLAFLAHIPVFVVEAIFNAFVFLFIYKNAPELLEAK</sequence>
<evidence type="ECO:0000313" key="9">
    <source>
        <dbReference type="Proteomes" id="UP000006362"/>
    </source>
</evidence>
<evidence type="ECO:0000256" key="6">
    <source>
        <dbReference type="ARBA" id="ARBA00023136"/>
    </source>
</evidence>
<feature type="transmembrane region" description="Helical" evidence="7">
    <location>
        <begin position="130"/>
        <end position="151"/>
    </location>
</feature>
<dbReference type="eggNOG" id="COG0310">
    <property type="taxonomic scope" value="Bacteria"/>
</dbReference>
<evidence type="ECO:0000256" key="7">
    <source>
        <dbReference type="SAM" id="Phobius"/>
    </source>
</evidence>
<evidence type="ECO:0000256" key="2">
    <source>
        <dbReference type="ARBA" id="ARBA00022448"/>
    </source>
</evidence>
<accession>E8T4M8</accession>
<dbReference type="KEGG" id="tam:Theam_1525"/>
<dbReference type="PANTHER" id="PTHR34229">
    <property type="entry name" value="METAL TRANSPORT PROTEIN HI_1621-RELATED"/>
    <property type="match status" value="1"/>
</dbReference>
<feature type="transmembrane region" description="Helical" evidence="7">
    <location>
        <begin position="163"/>
        <end position="190"/>
    </location>
</feature>
<keyword evidence="2" id="KW-0813">Transport</keyword>
<dbReference type="AlphaFoldDB" id="E8T4M8"/>
<keyword evidence="6 7" id="KW-0472">Membrane</keyword>
<dbReference type="NCBIfam" id="NF004904">
    <property type="entry name" value="PRK06265.1-4"/>
    <property type="match status" value="1"/>
</dbReference>
<keyword evidence="4 7" id="KW-0812">Transmembrane</keyword>
<name>E8T4M8_THEA1</name>
<dbReference type="Proteomes" id="UP000006362">
    <property type="component" value="Chromosome"/>
</dbReference>
<dbReference type="PANTHER" id="PTHR34229:SF1">
    <property type="entry name" value="METAL TRANSPORT PROTEIN HI_1621-RELATED"/>
    <property type="match status" value="1"/>
</dbReference>
<evidence type="ECO:0000313" key="8">
    <source>
        <dbReference type="EMBL" id="ADU97486.1"/>
    </source>
</evidence>
<reference evidence="8" key="1">
    <citation type="submission" date="2011-01" db="EMBL/GenBank/DDBJ databases">
        <title>Complete sequence of chromosome of Thermovibrio ammonificans HB-1.</title>
        <authorList>
            <consortium name="US DOE Joint Genome Institute"/>
            <person name="Lucas S."/>
            <person name="Copeland A."/>
            <person name="Lapidus A."/>
            <person name="Cheng J.-F."/>
            <person name="Goodwin L."/>
            <person name="Pitluck S."/>
            <person name="Davenport K."/>
            <person name="Detter J.C."/>
            <person name="Han C."/>
            <person name="Tapia R."/>
            <person name="Land M."/>
            <person name="Hauser L."/>
            <person name="Kyrpides N."/>
            <person name="Ivanova N."/>
            <person name="Ovchinnikova G."/>
            <person name="Vetriani C."/>
            <person name="Woyke T."/>
        </authorList>
    </citation>
    <scope>NUCLEOTIDE SEQUENCE [LARGE SCALE GENOMIC DNA]</scope>
    <source>
        <strain evidence="8">HB-1</strain>
    </source>
</reference>
<feature type="transmembrane region" description="Helical" evidence="7">
    <location>
        <begin position="94"/>
        <end position="118"/>
    </location>
</feature>